<feature type="domain" description="NACHT" evidence="2">
    <location>
        <begin position="253"/>
        <end position="409"/>
    </location>
</feature>
<dbReference type="SUPFAM" id="SSF52540">
    <property type="entry name" value="P-loop containing nucleoside triphosphate hydrolases"/>
    <property type="match status" value="1"/>
</dbReference>
<protein>
    <recommendedName>
        <fullName evidence="2">NACHT domain-containing protein</fullName>
    </recommendedName>
</protein>
<dbReference type="Pfam" id="PF24883">
    <property type="entry name" value="NPHP3_N"/>
    <property type="match status" value="1"/>
</dbReference>
<evidence type="ECO:0000259" key="2">
    <source>
        <dbReference type="PROSITE" id="PS50837"/>
    </source>
</evidence>
<dbReference type="Gene3D" id="3.40.50.300">
    <property type="entry name" value="P-loop containing nucleotide triphosphate hydrolases"/>
    <property type="match status" value="1"/>
</dbReference>
<dbReference type="PANTHER" id="PTHR10039:SF17">
    <property type="entry name" value="FUNGAL STAND N-TERMINAL GOODBYE DOMAIN-CONTAINING PROTEIN-RELATED"/>
    <property type="match status" value="1"/>
</dbReference>
<organism evidence="3 4">
    <name type="scientific">Paramarasmius palmivorus</name>
    <dbReference type="NCBI Taxonomy" id="297713"/>
    <lineage>
        <taxon>Eukaryota</taxon>
        <taxon>Fungi</taxon>
        <taxon>Dikarya</taxon>
        <taxon>Basidiomycota</taxon>
        <taxon>Agaricomycotina</taxon>
        <taxon>Agaricomycetes</taxon>
        <taxon>Agaricomycetidae</taxon>
        <taxon>Agaricales</taxon>
        <taxon>Marasmiineae</taxon>
        <taxon>Marasmiaceae</taxon>
        <taxon>Paramarasmius</taxon>
    </lineage>
</organism>
<comment type="caution">
    <text evidence="3">The sequence shown here is derived from an EMBL/GenBank/DDBJ whole genome shotgun (WGS) entry which is preliminary data.</text>
</comment>
<evidence type="ECO:0000256" key="1">
    <source>
        <dbReference type="ARBA" id="ARBA00022737"/>
    </source>
</evidence>
<dbReference type="InterPro" id="IPR056884">
    <property type="entry name" value="NPHP3-like_N"/>
</dbReference>
<dbReference type="InterPro" id="IPR007111">
    <property type="entry name" value="NACHT_NTPase"/>
</dbReference>
<dbReference type="PROSITE" id="PS50837">
    <property type="entry name" value="NACHT"/>
    <property type="match status" value="1"/>
</dbReference>
<dbReference type="Proteomes" id="UP001383192">
    <property type="component" value="Unassembled WGS sequence"/>
</dbReference>
<dbReference type="AlphaFoldDB" id="A0AAW0CRI7"/>
<sequence>MQAEVQKEMVIHKRSAVKDHFTLSMRIEHLALSPDQTSMSTSALLPTTEEHPASVWEDGSGMLGVSEESQTLHGVEEKIEHLRAQTQKHKHVYQSADQIIVLLDGLSEVHEIARAASIVVSGIYRVIKAKHELNEALIVLYDTMIETYKIAIEKEALNQENQVMDFWNTPSTIADFNNAFQQLKKRFVEIQAEVTTVTVLNTQKAVETLEREKTLRLLRPSVALLGPKSHCLLGTRRSSLSKILDWCFHGEQSILWISGIAGCGKSSLIGTLHNSLSTLGFRSRLAAFIRFDRSAYSNAGEFIKALAFLLASFDERFGRRIAEVVDRSRQITQNTDLSIQVQKLLINPLRGLGEEIAKEGRIVIIVDAIDESSRKDRPETNFREQLLQLFSRDTFALLPFLRFVIASRPEEDILRYLQNREHIQHFPLDHTSPETTSDIHYFLTRSLQHPSFSSLDEVRKTSVVDTLAERASGLFVWAVTVVKFIGENVSQRLDIFTRRTPPKNAIHALRILYQTALESLVNEGDDDIKQNICMALGLTLVAPDIDEDVARNLRGILQAANQSGILDAFGKLQSVVIETTSDGFELLHKSFDDFLTAGIGANQWYIDVEKYNAILMETTMACTMSSLEKSDLELAWILTSNEYRAATLWPQWSINVDISRHPGLHKMLERFLLRYLVRWLRSFHTDLSGWKGCDAQLDFGRMCLKQAKRLENQVEPRHGSELMRKAWIGASRLRAIDKDFFLPLTIKDFFFIMLYDSARDGKVTEVATDNQHALEWAVDNIYMSVFILIAAGSNVYEEIIRILDTYRSLPAAIGQNPIPPVVSLGPEIQIPITIVSKGKIRMDPESIQYVDEESTKDFIEWGWYNRTGDWVPINEVHVHRRRVKSQIEIEVLEV</sequence>
<name>A0AAW0CRI7_9AGAR</name>
<keyword evidence="4" id="KW-1185">Reference proteome</keyword>
<gene>
    <name evidence="3" type="ORF">VNI00_008822</name>
</gene>
<keyword evidence="1" id="KW-0677">Repeat</keyword>
<dbReference type="PANTHER" id="PTHR10039">
    <property type="entry name" value="AMELOGENIN"/>
    <property type="match status" value="1"/>
</dbReference>
<dbReference type="EMBL" id="JAYKXP010000031">
    <property type="protein sequence ID" value="KAK7041865.1"/>
    <property type="molecule type" value="Genomic_DNA"/>
</dbReference>
<dbReference type="InterPro" id="IPR027417">
    <property type="entry name" value="P-loop_NTPase"/>
</dbReference>
<evidence type="ECO:0000313" key="4">
    <source>
        <dbReference type="Proteomes" id="UP001383192"/>
    </source>
</evidence>
<reference evidence="3 4" key="1">
    <citation type="submission" date="2024-01" db="EMBL/GenBank/DDBJ databases">
        <title>A draft genome for a cacao thread blight-causing isolate of Paramarasmius palmivorus.</title>
        <authorList>
            <person name="Baruah I.K."/>
            <person name="Bukari Y."/>
            <person name="Amoako-Attah I."/>
            <person name="Meinhardt L.W."/>
            <person name="Bailey B.A."/>
            <person name="Cohen S.P."/>
        </authorList>
    </citation>
    <scope>NUCLEOTIDE SEQUENCE [LARGE SCALE GENOMIC DNA]</scope>
    <source>
        <strain evidence="3 4">GH-12</strain>
    </source>
</reference>
<proteinExistence type="predicted"/>
<accession>A0AAW0CRI7</accession>
<evidence type="ECO:0000313" key="3">
    <source>
        <dbReference type="EMBL" id="KAK7041865.1"/>
    </source>
</evidence>